<keyword evidence="1" id="KW-0175">Coiled coil</keyword>
<keyword evidence="5" id="KW-1185">Reference proteome</keyword>
<name>A0A815KBH1_ADIRI</name>
<proteinExistence type="predicted"/>
<dbReference type="Proteomes" id="UP000663852">
    <property type="component" value="Unassembled WGS sequence"/>
</dbReference>
<evidence type="ECO:0000313" key="5">
    <source>
        <dbReference type="Proteomes" id="UP000663828"/>
    </source>
</evidence>
<feature type="coiled-coil region" evidence="1">
    <location>
        <begin position="441"/>
        <end position="523"/>
    </location>
</feature>
<reference evidence="4" key="1">
    <citation type="submission" date="2021-02" db="EMBL/GenBank/DDBJ databases">
        <authorList>
            <person name="Nowell W R."/>
        </authorList>
    </citation>
    <scope>NUCLEOTIDE SEQUENCE</scope>
</reference>
<sequence length="610" mass="72979">MDSISNSGVSLILNPDIANVINDHQHDLSTCEEEFENQEEIQQMLVNAFDSHSLSNTENDDHVFDDDDEEEEELVPNENPRADDHHLCQQENESLRQRLATYMTNEEIYRKTTSDFESKINELNEKYEQNLFSLRLEYETKIEQLTMKTSEQQIEMLTLKQMYETIYDEKCHADQQIDELRSNERNLQENLDRIQVENERLSITSKKPSMLNNVTQTEPNNEVQKQIDELNRVNIQLTDQLKRLQIQFDEREQIHSAEKLQYEKSIADLSKRPSMISLQLQTDFPDDDRKIKQLQGELDDYKLKLNTKQMEFNSLKFDYDNLQHDMNDRLSLLTKTVPNDQLNQVTVERDQYLAELMKLKNELPELKQQMIDSFQLKVVSFKEQVKKSLVEKENEYRKKIQQIEDEYVHQYEQVLEKNKQVVRGLILAKQEEFNNERNEIIAEYEEKFKVVQQQQQQQQLNNDERRTYEQKIEELTRANDKCSQYLAKHGKTTLNLQHFDEAKRKYNDEIHRLYDQIAKQNQQQIILIDEHQKQLEQVKLTYDQRYRILLDEWKLYNNDLHENNSKLKTKLKEYEKTIAQLRYHIINLQIEYLQSGGNANKILPISNEIS</sequence>
<feature type="coiled-coil region" evidence="1">
    <location>
        <begin position="342"/>
        <end position="406"/>
    </location>
</feature>
<protein>
    <submittedName>
        <fullName evidence="4">Uncharacterized protein</fullName>
    </submittedName>
</protein>
<organism evidence="4 5">
    <name type="scientific">Adineta ricciae</name>
    <name type="common">Rotifer</name>
    <dbReference type="NCBI Taxonomy" id="249248"/>
    <lineage>
        <taxon>Eukaryota</taxon>
        <taxon>Metazoa</taxon>
        <taxon>Spiralia</taxon>
        <taxon>Gnathifera</taxon>
        <taxon>Rotifera</taxon>
        <taxon>Eurotatoria</taxon>
        <taxon>Bdelloidea</taxon>
        <taxon>Adinetida</taxon>
        <taxon>Adinetidae</taxon>
        <taxon>Adineta</taxon>
    </lineage>
</organism>
<feature type="region of interest" description="Disordered" evidence="2">
    <location>
        <begin position="52"/>
        <end position="86"/>
    </location>
</feature>
<evidence type="ECO:0000256" key="1">
    <source>
        <dbReference type="SAM" id="Coils"/>
    </source>
</evidence>
<gene>
    <name evidence="3" type="ORF">EDS130_LOCUS23510</name>
    <name evidence="4" type="ORF">XAT740_LOCUS33606</name>
</gene>
<dbReference type="Proteomes" id="UP000663828">
    <property type="component" value="Unassembled WGS sequence"/>
</dbReference>
<comment type="caution">
    <text evidence="4">The sequence shown here is derived from an EMBL/GenBank/DDBJ whole genome shotgun (WGS) entry which is preliminary data.</text>
</comment>
<evidence type="ECO:0000313" key="3">
    <source>
        <dbReference type="EMBL" id="CAF1167749.1"/>
    </source>
</evidence>
<dbReference type="OrthoDB" id="10016287at2759"/>
<feature type="coiled-coil region" evidence="1">
    <location>
        <begin position="177"/>
        <end position="247"/>
    </location>
</feature>
<feature type="compositionally biased region" description="Acidic residues" evidence="2">
    <location>
        <begin position="63"/>
        <end position="75"/>
    </location>
</feature>
<dbReference type="EMBL" id="CAJNOJ010000128">
    <property type="protein sequence ID" value="CAF1167749.1"/>
    <property type="molecule type" value="Genomic_DNA"/>
</dbReference>
<dbReference type="EMBL" id="CAJNOR010003222">
    <property type="protein sequence ID" value="CAF1391094.1"/>
    <property type="molecule type" value="Genomic_DNA"/>
</dbReference>
<feature type="coiled-coil region" evidence="1">
    <location>
        <begin position="557"/>
        <end position="591"/>
    </location>
</feature>
<evidence type="ECO:0000256" key="2">
    <source>
        <dbReference type="SAM" id="MobiDB-lite"/>
    </source>
</evidence>
<dbReference type="AlphaFoldDB" id="A0A815KBH1"/>
<accession>A0A815KBH1</accession>
<evidence type="ECO:0000313" key="4">
    <source>
        <dbReference type="EMBL" id="CAF1391094.1"/>
    </source>
</evidence>